<keyword evidence="5" id="KW-0472">Membrane</keyword>
<dbReference type="GO" id="GO:0016020">
    <property type="term" value="C:membrane"/>
    <property type="evidence" value="ECO:0007669"/>
    <property type="project" value="UniProtKB-SubCell"/>
</dbReference>
<comment type="similarity">
    <text evidence="2">Belongs to the TrbI/VirB10 family.</text>
</comment>
<comment type="caution">
    <text evidence="7">The sequence shown here is derived from an EMBL/GenBank/DDBJ whole genome shotgun (WGS) entry which is preliminary data.</text>
</comment>
<comment type="subcellular location">
    <subcellularLocation>
        <location evidence="1">Membrane</location>
        <topology evidence="1">Single-pass membrane protein</topology>
    </subcellularLocation>
</comment>
<keyword evidence="3" id="KW-0812">Transmembrane</keyword>
<gene>
    <name evidence="7" type="ORF">A6M23_14530</name>
</gene>
<accession>A0A1C2I1V2</accession>
<dbReference type="EMBL" id="LWRY01000186">
    <property type="protein sequence ID" value="OCX69930.1"/>
    <property type="molecule type" value="Genomic_DNA"/>
</dbReference>
<protein>
    <submittedName>
        <fullName evidence="7">Conjugal transfer protein TrbI</fullName>
    </submittedName>
</protein>
<keyword evidence="8" id="KW-1185">Reference proteome</keyword>
<evidence type="ECO:0000256" key="5">
    <source>
        <dbReference type="ARBA" id="ARBA00023136"/>
    </source>
</evidence>
<evidence type="ECO:0000313" key="7">
    <source>
        <dbReference type="EMBL" id="OCX69930.1"/>
    </source>
</evidence>
<evidence type="ECO:0000256" key="2">
    <source>
        <dbReference type="ARBA" id="ARBA00010265"/>
    </source>
</evidence>
<dbReference type="OrthoDB" id="9807354at2"/>
<dbReference type="RefSeq" id="WP_065974654.1">
    <property type="nucleotide sequence ID" value="NZ_LWRY01000186.1"/>
</dbReference>
<keyword evidence="4" id="KW-1133">Transmembrane helix</keyword>
<evidence type="ECO:0000256" key="3">
    <source>
        <dbReference type="ARBA" id="ARBA00022692"/>
    </source>
</evidence>
<dbReference type="Proteomes" id="UP000095008">
    <property type="component" value="Unassembled WGS sequence"/>
</dbReference>
<dbReference type="Gene3D" id="2.40.128.260">
    <property type="entry name" value="Type IV secretion system, VirB10/TraB/TrbI"/>
    <property type="match status" value="1"/>
</dbReference>
<feature type="region of interest" description="Disordered" evidence="6">
    <location>
        <begin position="1"/>
        <end position="46"/>
    </location>
</feature>
<organism evidence="7 8">
    <name type="scientific">Acidithiobacillus thiooxidans</name>
    <name type="common">Thiobacillus thiooxidans</name>
    <dbReference type="NCBI Taxonomy" id="930"/>
    <lineage>
        <taxon>Bacteria</taxon>
        <taxon>Pseudomonadati</taxon>
        <taxon>Pseudomonadota</taxon>
        <taxon>Acidithiobacillia</taxon>
        <taxon>Acidithiobacillales</taxon>
        <taxon>Acidithiobacillaceae</taxon>
        <taxon>Acidithiobacillus</taxon>
    </lineage>
</organism>
<dbReference type="CDD" id="cd16429">
    <property type="entry name" value="VirB10"/>
    <property type="match status" value="1"/>
</dbReference>
<feature type="compositionally biased region" description="Basic and acidic residues" evidence="6">
    <location>
        <begin position="1"/>
        <end position="17"/>
    </location>
</feature>
<feature type="compositionally biased region" description="Low complexity" evidence="6">
    <location>
        <begin position="112"/>
        <end position="132"/>
    </location>
</feature>
<evidence type="ECO:0000313" key="8">
    <source>
        <dbReference type="Proteomes" id="UP000095008"/>
    </source>
</evidence>
<proteinExistence type="inferred from homology"/>
<dbReference type="InterPro" id="IPR005498">
    <property type="entry name" value="T4SS_VirB10/TraB/TrbI"/>
</dbReference>
<dbReference type="Pfam" id="PF03743">
    <property type="entry name" value="TrbI"/>
    <property type="match status" value="1"/>
</dbReference>
<feature type="region of interest" description="Disordered" evidence="6">
    <location>
        <begin position="92"/>
        <end position="189"/>
    </location>
</feature>
<name>A0A1C2I1V2_ACITH</name>
<dbReference type="AlphaFoldDB" id="A0A1C2I1V2"/>
<dbReference type="InterPro" id="IPR042217">
    <property type="entry name" value="T4SS_VirB10/TrbI"/>
</dbReference>
<feature type="compositionally biased region" description="Low complexity" evidence="6">
    <location>
        <begin position="169"/>
        <end position="182"/>
    </location>
</feature>
<sequence>MKSGKELFSDLFGKRGGDGNAPQNDSASGPASAPQPIALKGSGDARATRIRKTPLYVGLAILGLAGYAAVEYMQGHNPLSGSHPVKAQTIKPAQPTAGPAVPERKASSYTKPAVPVTASSSPGSAATTSVPSESSGAQTAPQPAKNPYAAQDAAFEASIGDGSGGRGELGLSWQQPQTTQPPSGNPAALSAALTTEPKAQAKKAPKPPLVTRETSPYELLQGAVIPAVLEDGIKSYLPGEIRAVVSQNVYSSVNGATLLIPAGSRLVGTYDTRTTMGINRQAVAWTRIEFPNGTYMNLPGFEGAGGSGYAGFAGEVNNHTWLVFKNALLLSLVNVGMAVASPTSTSTNTTGVTGNEALQDGEQSLAQTFGQAEAQLLQRYIDIAPTITIHPGYLFNVVVTRDMVFPGPYNPGMQTGPSQVHRAIAPKPNPYGQGVSWR</sequence>
<reference evidence="7" key="1">
    <citation type="journal article" date="2016" name="Int. J. Mol. Sci.">
        <title>Comparative genomics of the extreme acidophile Acidithiobacillus thiooxidans reveals intraspecific divergence and niche adaptation.</title>
        <authorList>
            <person name="Zhang X."/>
            <person name="Feng X."/>
            <person name="Tao J."/>
            <person name="Ma L."/>
            <person name="Xiao Y."/>
            <person name="Liang Y."/>
            <person name="Liu X."/>
            <person name="Yin H."/>
        </authorList>
    </citation>
    <scope>NUCLEOTIDE SEQUENCE [LARGE SCALE GENOMIC DNA]</scope>
    <source>
        <strain evidence="7">DXS-W</strain>
    </source>
</reference>
<evidence type="ECO:0000256" key="4">
    <source>
        <dbReference type="ARBA" id="ARBA00022989"/>
    </source>
</evidence>
<evidence type="ECO:0000256" key="1">
    <source>
        <dbReference type="ARBA" id="ARBA00004167"/>
    </source>
</evidence>
<evidence type="ECO:0000256" key="6">
    <source>
        <dbReference type="SAM" id="MobiDB-lite"/>
    </source>
</evidence>